<dbReference type="Proteomes" id="UP000273158">
    <property type="component" value="Unassembled WGS sequence"/>
</dbReference>
<dbReference type="PANTHER" id="PTHR30055">
    <property type="entry name" value="HTH-TYPE TRANSCRIPTIONAL REGULATOR RUTR"/>
    <property type="match status" value="1"/>
</dbReference>
<dbReference type="EMBL" id="RCDB01000002">
    <property type="protein sequence ID" value="RLK49445.1"/>
    <property type="molecule type" value="Genomic_DNA"/>
</dbReference>
<dbReference type="OrthoDB" id="116659at2"/>
<dbReference type="AlphaFoldDB" id="A0A498C1G6"/>
<dbReference type="SUPFAM" id="SSF48498">
    <property type="entry name" value="Tetracyclin repressor-like, C-terminal domain"/>
    <property type="match status" value="1"/>
</dbReference>
<evidence type="ECO:0000313" key="5">
    <source>
        <dbReference type="Proteomes" id="UP000273158"/>
    </source>
</evidence>
<name>A0A498C1G6_9MICO</name>
<dbReference type="GO" id="GO:0003700">
    <property type="term" value="F:DNA-binding transcription factor activity"/>
    <property type="evidence" value="ECO:0007669"/>
    <property type="project" value="TreeGrafter"/>
</dbReference>
<organism evidence="4 5">
    <name type="scientific">Microbacterium telephonicum</name>
    <dbReference type="NCBI Taxonomy" id="1714841"/>
    <lineage>
        <taxon>Bacteria</taxon>
        <taxon>Bacillati</taxon>
        <taxon>Actinomycetota</taxon>
        <taxon>Actinomycetes</taxon>
        <taxon>Micrococcales</taxon>
        <taxon>Microbacteriaceae</taxon>
        <taxon>Microbacterium</taxon>
    </lineage>
</organism>
<evidence type="ECO:0000256" key="1">
    <source>
        <dbReference type="ARBA" id="ARBA00023125"/>
    </source>
</evidence>
<keyword evidence="5" id="KW-1185">Reference proteome</keyword>
<sequence>MFSSDADASRTSKSARTRALLRDTALRSFRERGYDATTMRGIASEAGVSVGNAYYHFATKNDLVQELYLDVQERHREAATPVLGDTDDLVERIGAVYRTGLAELAPYHPYAPEFVSAALSPRSEISPLSDASSPAREITTALFAHAVTGARRGGLPDDLAAALPGALFLGHLLLALFWAYDTSPQQERTARLLDRGLALLRVTLPLARLPLARGVVRELLDLIAEAGR</sequence>
<comment type="caution">
    <text evidence="4">The sequence shown here is derived from an EMBL/GenBank/DDBJ whole genome shotgun (WGS) entry which is preliminary data.</text>
</comment>
<dbReference type="InterPro" id="IPR050109">
    <property type="entry name" value="HTH-type_TetR-like_transc_reg"/>
</dbReference>
<dbReference type="SUPFAM" id="SSF46689">
    <property type="entry name" value="Homeodomain-like"/>
    <property type="match status" value="1"/>
</dbReference>
<dbReference type="PROSITE" id="PS01081">
    <property type="entry name" value="HTH_TETR_1"/>
    <property type="match status" value="1"/>
</dbReference>
<feature type="DNA-binding region" description="H-T-H motif" evidence="2">
    <location>
        <begin position="38"/>
        <end position="57"/>
    </location>
</feature>
<feature type="domain" description="HTH tetR-type" evidence="3">
    <location>
        <begin position="15"/>
        <end position="75"/>
    </location>
</feature>
<dbReference type="InterPro" id="IPR023772">
    <property type="entry name" value="DNA-bd_HTH_TetR-type_CS"/>
</dbReference>
<dbReference type="InterPro" id="IPR036271">
    <property type="entry name" value="Tet_transcr_reg_TetR-rel_C_sf"/>
</dbReference>
<dbReference type="GO" id="GO:0000976">
    <property type="term" value="F:transcription cis-regulatory region binding"/>
    <property type="evidence" value="ECO:0007669"/>
    <property type="project" value="TreeGrafter"/>
</dbReference>
<evidence type="ECO:0000259" key="3">
    <source>
        <dbReference type="PROSITE" id="PS50977"/>
    </source>
</evidence>
<dbReference type="Pfam" id="PF17931">
    <property type="entry name" value="TetR_C_23"/>
    <property type="match status" value="1"/>
</dbReference>
<dbReference type="InterPro" id="IPR001647">
    <property type="entry name" value="HTH_TetR"/>
</dbReference>
<dbReference type="Pfam" id="PF00440">
    <property type="entry name" value="TetR_N"/>
    <property type="match status" value="1"/>
</dbReference>
<dbReference type="PANTHER" id="PTHR30055:SF146">
    <property type="entry name" value="HTH-TYPE TRANSCRIPTIONAL DUAL REGULATOR CECR"/>
    <property type="match status" value="1"/>
</dbReference>
<gene>
    <name evidence="4" type="ORF">C7474_1599</name>
</gene>
<reference evidence="4 5" key="1">
    <citation type="journal article" date="2015" name="Stand. Genomic Sci.">
        <title>Genomic Encyclopedia of Bacterial and Archaeal Type Strains, Phase III: the genomes of soil and plant-associated and newly described type strains.</title>
        <authorList>
            <person name="Whitman W.B."/>
            <person name="Woyke T."/>
            <person name="Klenk H.P."/>
            <person name="Zhou Y."/>
            <person name="Lilburn T.G."/>
            <person name="Beck B.J."/>
            <person name="De Vos P."/>
            <person name="Vandamme P."/>
            <person name="Eisen J.A."/>
            <person name="Garrity G."/>
            <person name="Hugenholtz P."/>
            <person name="Kyrpides N.C."/>
        </authorList>
    </citation>
    <scope>NUCLEOTIDE SEQUENCE [LARGE SCALE GENOMIC DNA]</scope>
    <source>
        <strain evidence="4 5">S2T63</strain>
    </source>
</reference>
<dbReference type="InterPro" id="IPR009057">
    <property type="entry name" value="Homeodomain-like_sf"/>
</dbReference>
<protein>
    <submittedName>
        <fullName evidence="4">TetR family transcriptional regulator</fullName>
    </submittedName>
</protein>
<keyword evidence="1 2" id="KW-0238">DNA-binding</keyword>
<proteinExistence type="predicted"/>
<accession>A0A498C1G6</accession>
<dbReference type="RefSeq" id="WP_121058682.1">
    <property type="nucleotide sequence ID" value="NZ_RCDB01000002.1"/>
</dbReference>
<dbReference type="PROSITE" id="PS50977">
    <property type="entry name" value="HTH_TETR_2"/>
    <property type="match status" value="1"/>
</dbReference>
<evidence type="ECO:0000313" key="4">
    <source>
        <dbReference type="EMBL" id="RLK49445.1"/>
    </source>
</evidence>
<dbReference type="Gene3D" id="1.10.357.10">
    <property type="entry name" value="Tetracycline Repressor, domain 2"/>
    <property type="match status" value="1"/>
</dbReference>
<dbReference type="InterPro" id="IPR041673">
    <property type="entry name" value="TetR_C_23"/>
</dbReference>
<evidence type="ECO:0000256" key="2">
    <source>
        <dbReference type="PROSITE-ProRule" id="PRU00335"/>
    </source>
</evidence>
<dbReference type="PRINTS" id="PR00455">
    <property type="entry name" value="HTHTETR"/>
</dbReference>